<feature type="domain" description="KA1" evidence="9">
    <location>
        <begin position="70"/>
        <end position="116"/>
    </location>
</feature>
<dbReference type="GO" id="GO:0005524">
    <property type="term" value="F:ATP binding"/>
    <property type="evidence" value="ECO:0007669"/>
    <property type="project" value="UniProtKB-KW"/>
</dbReference>
<evidence type="ECO:0000313" key="10">
    <source>
        <dbReference type="EMBL" id="PHZ15067.1"/>
    </source>
</evidence>
<dbReference type="Proteomes" id="UP000242254">
    <property type="component" value="Unassembled WGS sequence"/>
</dbReference>
<feature type="non-terminal residue" evidence="10">
    <location>
        <position position="1"/>
    </location>
</feature>
<evidence type="ECO:0000256" key="4">
    <source>
        <dbReference type="ARBA" id="ARBA00022741"/>
    </source>
</evidence>
<accession>A0A2G4T238</accession>
<dbReference type="Pfam" id="PF02149">
    <property type="entry name" value="KA1"/>
    <property type="match status" value="1"/>
</dbReference>
<keyword evidence="3" id="KW-0808">Transferase</keyword>
<dbReference type="Gene3D" id="3.30.310.80">
    <property type="entry name" value="Kinase associated domain 1, KA1"/>
    <property type="match status" value="1"/>
</dbReference>
<evidence type="ECO:0000256" key="6">
    <source>
        <dbReference type="ARBA" id="ARBA00022840"/>
    </source>
</evidence>
<evidence type="ECO:0000256" key="7">
    <source>
        <dbReference type="ARBA" id="ARBA00047899"/>
    </source>
</evidence>
<keyword evidence="6" id="KW-0067">ATP-binding</keyword>
<dbReference type="PROSITE" id="PS50032">
    <property type="entry name" value="KA1"/>
    <property type="match status" value="1"/>
</dbReference>
<comment type="catalytic activity">
    <reaction evidence="8">
        <text>L-seryl-[protein] + ATP = O-phospho-L-seryl-[protein] + ADP + H(+)</text>
        <dbReference type="Rhea" id="RHEA:17989"/>
        <dbReference type="Rhea" id="RHEA-COMP:9863"/>
        <dbReference type="Rhea" id="RHEA-COMP:11604"/>
        <dbReference type="ChEBI" id="CHEBI:15378"/>
        <dbReference type="ChEBI" id="CHEBI:29999"/>
        <dbReference type="ChEBI" id="CHEBI:30616"/>
        <dbReference type="ChEBI" id="CHEBI:83421"/>
        <dbReference type="ChEBI" id="CHEBI:456216"/>
        <dbReference type="EC" id="2.7.11.1"/>
    </reaction>
</comment>
<evidence type="ECO:0000313" key="11">
    <source>
        <dbReference type="Proteomes" id="UP000242254"/>
    </source>
</evidence>
<name>A0A2G4T238_RHIZD</name>
<proteinExistence type="predicted"/>
<evidence type="ECO:0000256" key="1">
    <source>
        <dbReference type="ARBA" id="ARBA00012513"/>
    </source>
</evidence>
<gene>
    <name evidence="10" type="ORF">RHIMIDRAFT_194704</name>
</gene>
<feature type="non-terminal residue" evidence="10">
    <location>
        <position position="116"/>
    </location>
</feature>
<evidence type="ECO:0000256" key="3">
    <source>
        <dbReference type="ARBA" id="ARBA00022679"/>
    </source>
</evidence>
<dbReference type="RefSeq" id="XP_023468775.1">
    <property type="nucleotide sequence ID" value="XM_023606017.1"/>
</dbReference>
<keyword evidence="5" id="KW-0418">Kinase</keyword>
<dbReference type="GO" id="GO:0004674">
    <property type="term" value="F:protein serine/threonine kinase activity"/>
    <property type="evidence" value="ECO:0007669"/>
    <property type="project" value="UniProtKB-KW"/>
</dbReference>
<evidence type="ECO:0000256" key="5">
    <source>
        <dbReference type="ARBA" id="ARBA00022777"/>
    </source>
</evidence>
<dbReference type="EC" id="2.7.11.1" evidence="1"/>
<dbReference type="GeneID" id="35437007"/>
<dbReference type="InterPro" id="IPR028375">
    <property type="entry name" value="KA1/Ssp2_C"/>
</dbReference>
<keyword evidence="11" id="KW-1185">Reference proteome</keyword>
<evidence type="ECO:0000256" key="8">
    <source>
        <dbReference type="ARBA" id="ARBA00048679"/>
    </source>
</evidence>
<reference evidence="10 11" key="1">
    <citation type="journal article" date="2016" name="Proc. Natl. Acad. Sci. U.S.A.">
        <title>Lipid metabolic changes in an early divergent fungus govern the establishment of a mutualistic symbiosis with endobacteria.</title>
        <authorList>
            <person name="Lastovetsky O.A."/>
            <person name="Gaspar M.L."/>
            <person name="Mondo S.J."/>
            <person name="LaButti K.M."/>
            <person name="Sandor L."/>
            <person name="Grigoriev I.V."/>
            <person name="Henry S.A."/>
            <person name="Pawlowska T.E."/>
        </authorList>
    </citation>
    <scope>NUCLEOTIDE SEQUENCE [LARGE SCALE GENOMIC DNA]</scope>
    <source>
        <strain evidence="10 11">ATCC 52813</strain>
    </source>
</reference>
<sequence>IHQGPIDRTALTSRPPQQVIQEASCILRILGIEAISDNEGGPFVLKCTRRKASKRKEEIGRLQPIYGEACIDNGEEIRFLVEICRFKNLPGLFIVNVKRLKGNVWAYKFLYHKLID</sequence>
<organism evidence="10 11">
    <name type="scientific">Rhizopus microsporus ATCC 52813</name>
    <dbReference type="NCBI Taxonomy" id="1340429"/>
    <lineage>
        <taxon>Eukaryota</taxon>
        <taxon>Fungi</taxon>
        <taxon>Fungi incertae sedis</taxon>
        <taxon>Mucoromycota</taxon>
        <taxon>Mucoromycotina</taxon>
        <taxon>Mucoromycetes</taxon>
        <taxon>Mucorales</taxon>
        <taxon>Mucorineae</taxon>
        <taxon>Rhizopodaceae</taxon>
        <taxon>Rhizopus</taxon>
    </lineage>
</organism>
<evidence type="ECO:0000256" key="2">
    <source>
        <dbReference type="ARBA" id="ARBA00022527"/>
    </source>
</evidence>
<protein>
    <recommendedName>
        <fullName evidence="1">non-specific serine/threonine protein kinase</fullName>
        <ecNumber evidence="1">2.7.11.1</ecNumber>
    </recommendedName>
</protein>
<dbReference type="SUPFAM" id="SSF103243">
    <property type="entry name" value="KA1-like"/>
    <property type="match status" value="1"/>
</dbReference>
<keyword evidence="2" id="KW-0723">Serine/threonine-protein kinase</keyword>
<dbReference type="AlphaFoldDB" id="A0A2G4T238"/>
<dbReference type="InterPro" id="IPR001772">
    <property type="entry name" value="KA1_dom"/>
</dbReference>
<dbReference type="STRING" id="1340429.A0A2G4T238"/>
<keyword evidence="4" id="KW-0547">Nucleotide-binding</keyword>
<comment type="catalytic activity">
    <reaction evidence="7">
        <text>L-threonyl-[protein] + ATP = O-phospho-L-threonyl-[protein] + ADP + H(+)</text>
        <dbReference type="Rhea" id="RHEA:46608"/>
        <dbReference type="Rhea" id="RHEA-COMP:11060"/>
        <dbReference type="Rhea" id="RHEA-COMP:11605"/>
        <dbReference type="ChEBI" id="CHEBI:15378"/>
        <dbReference type="ChEBI" id="CHEBI:30013"/>
        <dbReference type="ChEBI" id="CHEBI:30616"/>
        <dbReference type="ChEBI" id="CHEBI:61977"/>
        <dbReference type="ChEBI" id="CHEBI:456216"/>
        <dbReference type="EC" id="2.7.11.1"/>
    </reaction>
</comment>
<evidence type="ECO:0000259" key="9">
    <source>
        <dbReference type="PROSITE" id="PS50032"/>
    </source>
</evidence>
<dbReference type="EMBL" id="KZ303844">
    <property type="protein sequence ID" value="PHZ15067.1"/>
    <property type="molecule type" value="Genomic_DNA"/>
</dbReference>